<evidence type="ECO:0000313" key="3">
    <source>
        <dbReference type="Proteomes" id="UP001358193"/>
    </source>
</evidence>
<dbReference type="PANTHER" id="PTHR43883:SF1">
    <property type="entry name" value="GLUCONOKINASE"/>
    <property type="match status" value="1"/>
</dbReference>
<protein>
    <recommendedName>
        <fullName evidence="1">RNA ligase domain-containing protein</fullName>
    </recommendedName>
</protein>
<sequence>MTCNYIKYPRTFHLPYSLTISDDDKRLESDEQFKQMKEVVVTIKMDGENTTVYPNGYIHARSLDGNKNPWQNIVKRLIQNWFYMIPDGWRVCGENLQAKHSIGYTFKSINDVFQVFGIYDENNNCIAWDNVKNFCDECGIKTVPEIYRGPYDKEKILKAFQDYSKIVYPQEVEGFVIRNAESFPYEEFKNNTGKYVRANHVQTDTHWTQNWTNNQFLKNE</sequence>
<reference evidence="2 3" key="1">
    <citation type="submission" date="2023-11" db="EMBL/GenBank/DDBJ databases">
        <authorList>
            <person name="Cook R."/>
            <person name="Crisci M."/>
            <person name="Pye H."/>
            <person name="Adriaenssens E."/>
            <person name="Santini J."/>
        </authorList>
    </citation>
    <scope>NUCLEOTIDE SEQUENCE [LARGE SCALE GENOMIC DNA]</scope>
    <source>
        <strain evidence="2">Lak_Megaphage_Sonny</strain>
    </source>
</reference>
<dbReference type="SUPFAM" id="SSF56091">
    <property type="entry name" value="DNA ligase/mRNA capping enzyme, catalytic domain"/>
    <property type="match status" value="1"/>
</dbReference>
<dbReference type="InterPro" id="IPR021122">
    <property type="entry name" value="RNA_ligase_dom_REL/Rnl2"/>
</dbReference>
<dbReference type="InterPro" id="IPR052732">
    <property type="entry name" value="Cell-binding_unc_protein"/>
</dbReference>
<evidence type="ECO:0000259" key="1">
    <source>
        <dbReference type="Pfam" id="PF09414"/>
    </source>
</evidence>
<dbReference type="PANTHER" id="PTHR43883">
    <property type="entry name" value="SLR0207 PROTEIN"/>
    <property type="match status" value="1"/>
</dbReference>
<dbReference type="Proteomes" id="UP001358193">
    <property type="component" value="Segment"/>
</dbReference>
<organism evidence="2 3">
    <name type="scientific">phage Lak_Megaphage_Sonny</name>
    <dbReference type="NCBI Taxonomy" id="3109229"/>
    <lineage>
        <taxon>Viruses</taxon>
        <taxon>Duplodnaviria</taxon>
        <taxon>Heunggongvirae</taxon>
        <taxon>Uroviricota</taxon>
        <taxon>Caudoviricetes</taxon>
        <taxon>Caudoviricetes code 15 clade</taxon>
    </lineage>
</organism>
<dbReference type="EMBL" id="OR769223">
    <property type="protein sequence ID" value="WQJ53330.1"/>
    <property type="molecule type" value="Genomic_DNA"/>
</dbReference>
<feature type="domain" description="RNA ligase" evidence="1">
    <location>
        <begin position="37"/>
        <end position="196"/>
    </location>
</feature>
<name>A0ABZ0Z2A6_9CAUD</name>
<accession>A0ABZ0Z2A6</accession>
<dbReference type="Pfam" id="PF09414">
    <property type="entry name" value="RNA_ligase"/>
    <property type="match status" value="1"/>
</dbReference>
<evidence type="ECO:0000313" key="2">
    <source>
        <dbReference type="EMBL" id="WQJ53330.1"/>
    </source>
</evidence>
<proteinExistence type="predicted"/>
<keyword evidence="3" id="KW-1185">Reference proteome</keyword>
<dbReference type="Gene3D" id="3.30.470.30">
    <property type="entry name" value="DNA ligase/mRNA capping enzyme"/>
    <property type="match status" value="1"/>
</dbReference>